<dbReference type="HOGENOM" id="CLU_024970_1_1_12"/>
<dbReference type="RefSeq" id="WP_013606281.1">
    <property type="nucleotide sequence ID" value="NC_015152.1"/>
</dbReference>
<dbReference type="InterPro" id="IPR038461">
    <property type="entry name" value="Schlafen_AlbA_2_dom_sf"/>
</dbReference>
<reference evidence="3" key="1">
    <citation type="submission" date="2011-02" db="EMBL/GenBank/DDBJ databases">
        <title>Complete sequence of Spirochaeta sp. Buddy.</title>
        <authorList>
            <person name="Lucas S."/>
            <person name="Copeland A."/>
            <person name="Lapidus A."/>
            <person name="Cheng J.-F."/>
            <person name="Goodwin L."/>
            <person name="Pitluck S."/>
            <person name="Zeytun A."/>
            <person name="Detter J.C."/>
            <person name="Han C."/>
            <person name="Tapia R."/>
            <person name="Land M."/>
            <person name="Hauser L."/>
            <person name="Kyrpides N."/>
            <person name="Ivanova N."/>
            <person name="Mikhailova N."/>
            <person name="Pagani I."/>
            <person name="Ritalahti K.M."/>
            <person name="Loeffler F.E."/>
            <person name="Woyke T."/>
        </authorList>
    </citation>
    <scope>NUCLEOTIDE SEQUENCE [LARGE SCALE GENOMIC DNA]</scope>
    <source>
        <strain evidence="3">ATCC BAA-1886 / DSM 22777 / Buddy</strain>
    </source>
</reference>
<dbReference type="InterPro" id="IPR036388">
    <property type="entry name" value="WH-like_DNA-bd_sf"/>
</dbReference>
<dbReference type="STRING" id="158189.SpiBuddy_0596"/>
<protein>
    <submittedName>
        <fullName evidence="2">Putative transcriptional regulator</fullName>
    </submittedName>
</protein>
<gene>
    <name evidence="2" type="ordered locus">SpiBuddy_0596</name>
</gene>
<evidence type="ECO:0000313" key="3">
    <source>
        <dbReference type="Proteomes" id="UP000008466"/>
    </source>
</evidence>
<dbReference type="PANTHER" id="PTHR30595:SF6">
    <property type="entry name" value="SCHLAFEN ALBA-2 DOMAIN-CONTAINING PROTEIN"/>
    <property type="match status" value="1"/>
</dbReference>
<accession>F0RY04</accession>
<evidence type="ECO:0000259" key="1">
    <source>
        <dbReference type="Pfam" id="PF04326"/>
    </source>
</evidence>
<dbReference type="Gene3D" id="3.30.565.60">
    <property type="match status" value="1"/>
</dbReference>
<keyword evidence="3" id="KW-1185">Reference proteome</keyword>
<dbReference type="Pfam" id="PF13749">
    <property type="entry name" value="HATPase_c_4"/>
    <property type="match status" value="1"/>
</dbReference>
<feature type="domain" description="Schlafen AlbA-2" evidence="1">
    <location>
        <begin position="5"/>
        <end position="128"/>
    </location>
</feature>
<dbReference type="eggNOG" id="COG2865">
    <property type="taxonomic scope" value="Bacteria"/>
</dbReference>
<dbReference type="PANTHER" id="PTHR30595">
    <property type="entry name" value="GLPR-RELATED TRANSCRIPTIONAL REPRESSOR"/>
    <property type="match status" value="1"/>
</dbReference>
<dbReference type="KEGG" id="sbu:SpiBuddy_0596"/>
<name>F0RY04_SPHGB</name>
<dbReference type="InterPro" id="IPR007421">
    <property type="entry name" value="Schlafen_AlbA_2_dom"/>
</dbReference>
<proteinExistence type="predicted"/>
<dbReference type="Pfam" id="PF04326">
    <property type="entry name" value="SLFN_AlbA_2"/>
    <property type="match status" value="1"/>
</dbReference>
<dbReference type="InterPro" id="IPR038475">
    <property type="entry name" value="RecG_C_sf"/>
</dbReference>
<dbReference type="Proteomes" id="UP000008466">
    <property type="component" value="Chromosome"/>
</dbReference>
<sequence length="450" mass="50574">MASIENINIEFKEFENDTNKIPDSVCKTLVAFLNTEGGDLFIGIRNDGSVCGVKDADDASNRLSSIIHDSILPDASPFISIRTVEMDAKNIVKASVAVGTGRPYYLAKFGLKPGGVYTRLGNACVPMNESGIRNLMLETSGTSFEESRSFEQNLTFTVMKNEMSMRQLAFEQAQMETLKMVGTDKLFTNLAMLLSDQCTYTCKVAVFQGRDNATFRDRREFSGSILKQLNDVYEYLNNNNKTKASFTGLLREDTLDYPQDAIREALLNCLIHRDYLFCAGIIINVYDDHMEFISLGGLVRGLSMEAIQLGVSQSRNPNLAAIFYRLRLVESYGTGIRKIIRLYEDCPRKPVFRAVEGAFSCILPNRNEIVHYSQKQERIESTVGESIDSEKQSIMLLARQKGFISRKEVENLVGLKTTKAFRLLKELCDEGQLTQQVSGKFTRYIPLPLS</sequence>
<dbReference type="Gene3D" id="1.10.10.10">
    <property type="entry name" value="Winged helix-like DNA-binding domain superfamily/Winged helix DNA-binding domain"/>
    <property type="match status" value="1"/>
</dbReference>
<dbReference type="OrthoDB" id="9807907at2"/>
<dbReference type="Gene3D" id="3.30.950.30">
    <property type="entry name" value="Schlafen, AAA domain"/>
    <property type="match status" value="1"/>
</dbReference>
<organism evidence="2 3">
    <name type="scientific">Sphaerochaeta globosa (strain ATCC BAA-1886 / DSM 22777 / Buddy)</name>
    <name type="common">Spirochaeta sp. (strain Buddy)</name>
    <dbReference type="NCBI Taxonomy" id="158189"/>
    <lineage>
        <taxon>Bacteria</taxon>
        <taxon>Pseudomonadati</taxon>
        <taxon>Spirochaetota</taxon>
        <taxon>Spirochaetia</taxon>
        <taxon>Spirochaetales</taxon>
        <taxon>Sphaerochaetaceae</taxon>
        <taxon>Sphaerochaeta</taxon>
    </lineage>
</organism>
<evidence type="ECO:0000313" key="2">
    <source>
        <dbReference type="EMBL" id="ADY12428.1"/>
    </source>
</evidence>
<dbReference type="EMBL" id="CP002541">
    <property type="protein sequence ID" value="ADY12428.1"/>
    <property type="molecule type" value="Genomic_DNA"/>
</dbReference>
<dbReference type="AlphaFoldDB" id="F0RY04"/>